<name>A0AAV5HWF2_9ROSI</name>
<proteinExistence type="predicted"/>
<dbReference type="AlphaFoldDB" id="A0AAV5HWF2"/>
<sequence length="184" mass="20817">MGQRVTRASWIFCNWDGHHPQQQIEIRASIQLGPKFRFCSKLRPAGEGLNVAEANLTVCIHPLKCNRISEGILRELSTLLFMFNEFSDGVLLAYGVNVLDKNEKNSFRGSSLFWCETKGRSHTFLSKARCAVSFDEETLHIFGSLMPAHTGGIHWLDRNSKDVSVLDSTKKRKDEDGQIPEHRG</sequence>
<keyword evidence="2" id="KW-1185">Reference proteome</keyword>
<evidence type="ECO:0000313" key="2">
    <source>
        <dbReference type="Proteomes" id="UP001054252"/>
    </source>
</evidence>
<protein>
    <submittedName>
        <fullName evidence="1">Uncharacterized protein</fullName>
    </submittedName>
</protein>
<gene>
    <name evidence="1" type="ORF">SLEP1_g4118</name>
</gene>
<dbReference type="Proteomes" id="UP001054252">
    <property type="component" value="Unassembled WGS sequence"/>
</dbReference>
<organism evidence="1 2">
    <name type="scientific">Rubroshorea leprosula</name>
    <dbReference type="NCBI Taxonomy" id="152421"/>
    <lineage>
        <taxon>Eukaryota</taxon>
        <taxon>Viridiplantae</taxon>
        <taxon>Streptophyta</taxon>
        <taxon>Embryophyta</taxon>
        <taxon>Tracheophyta</taxon>
        <taxon>Spermatophyta</taxon>
        <taxon>Magnoliopsida</taxon>
        <taxon>eudicotyledons</taxon>
        <taxon>Gunneridae</taxon>
        <taxon>Pentapetalae</taxon>
        <taxon>rosids</taxon>
        <taxon>malvids</taxon>
        <taxon>Malvales</taxon>
        <taxon>Dipterocarpaceae</taxon>
        <taxon>Rubroshorea</taxon>
    </lineage>
</organism>
<accession>A0AAV5HWF2</accession>
<dbReference type="EMBL" id="BPVZ01000004">
    <property type="protein sequence ID" value="GKU90073.1"/>
    <property type="molecule type" value="Genomic_DNA"/>
</dbReference>
<reference evidence="1 2" key="1">
    <citation type="journal article" date="2021" name="Commun. Biol.">
        <title>The genome of Shorea leprosula (Dipterocarpaceae) highlights the ecological relevance of drought in aseasonal tropical rainforests.</title>
        <authorList>
            <person name="Ng K.K.S."/>
            <person name="Kobayashi M.J."/>
            <person name="Fawcett J.A."/>
            <person name="Hatakeyama M."/>
            <person name="Paape T."/>
            <person name="Ng C.H."/>
            <person name="Ang C.C."/>
            <person name="Tnah L.H."/>
            <person name="Lee C.T."/>
            <person name="Nishiyama T."/>
            <person name="Sese J."/>
            <person name="O'Brien M.J."/>
            <person name="Copetti D."/>
            <person name="Mohd Noor M.I."/>
            <person name="Ong R.C."/>
            <person name="Putra M."/>
            <person name="Sireger I.Z."/>
            <person name="Indrioko S."/>
            <person name="Kosugi Y."/>
            <person name="Izuno A."/>
            <person name="Isagi Y."/>
            <person name="Lee S.L."/>
            <person name="Shimizu K.K."/>
        </authorList>
    </citation>
    <scope>NUCLEOTIDE SEQUENCE [LARGE SCALE GENOMIC DNA]</scope>
    <source>
        <strain evidence="1">214</strain>
    </source>
</reference>
<comment type="caution">
    <text evidence="1">The sequence shown here is derived from an EMBL/GenBank/DDBJ whole genome shotgun (WGS) entry which is preliminary data.</text>
</comment>
<evidence type="ECO:0000313" key="1">
    <source>
        <dbReference type="EMBL" id="GKU90073.1"/>
    </source>
</evidence>